<evidence type="ECO:0000313" key="2">
    <source>
        <dbReference type="EMBL" id="HIR01721.1"/>
    </source>
</evidence>
<protein>
    <submittedName>
        <fullName evidence="2">IS21 family transposase</fullName>
    </submittedName>
</protein>
<dbReference type="AlphaFoldDB" id="A0A9D1A2K0"/>
<organism evidence="2 3">
    <name type="scientific">Candidatus Aveggerthella stercoripullorum</name>
    <dbReference type="NCBI Taxonomy" id="2840688"/>
    <lineage>
        <taxon>Bacteria</taxon>
        <taxon>Bacillati</taxon>
        <taxon>Actinomycetota</taxon>
        <taxon>Coriobacteriia</taxon>
        <taxon>Eggerthellales</taxon>
        <taxon>Eggerthellaceae</taxon>
        <taxon>Eggerthellaceae incertae sedis</taxon>
        <taxon>Candidatus Aveggerthella</taxon>
    </lineage>
</organism>
<dbReference type="Pfam" id="PF22483">
    <property type="entry name" value="Mu-transpos_C_2"/>
    <property type="match status" value="1"/>
</dbReference>
<dbReference type="PANTHER" id="PTHR35004">
    <property type="entry name" value="TRANSPOSASE RV3428C-RELATED"/>
    <property type="match status" value="1"/>
</dbReference>
<reference evidence="2" key="1">
    <citation type="submission" date="2020-10" db="EMBL/GenBank/DDBJ databases">
        <authorList>
            <person name="Gilroy R."/>
        </authorList>
    </citation>
    <scope>NUCLEOTIDE SEQUENCE</scope>
    <source>
        <strain evidence="2">ChiGjej1B1-2707</strain>
    </source>
</reference>
<name>A0A9D1A2K0_9ACTN</name>
<evidence type="ECO:0000259" key="1">
    <source>
        <dbReference type="PROSITE" id="PS50994"/>
    </source>
</evidence>
<reference evidence="2" key="2">
    <citation type="journal article" date="2021" name="PeerJ">
        <title>Extensive microbial diversity within the chicken gut microbiome revealed by metagenomics and culture.</title>
        <authorList>
            <person name="Gilroy R."/>
            <person name="Ravi A."/>
            <person name="Getino M."/>
            <person name="Pursley I."/>
            <person name="Horton D.L."/>
            <person name="Alikhan N.F."/>
            <person name="Baker D."/>
            <person name="Gharbi K."/>
            <person name="Hall N."/>
            <person name="Watson M."/>
            <person name="Adriaenssens E.M."/>
            <person name="Foster-Nyarko E."/>
            <person name="Jarju S."/>
            <person name="Secka A."/>
            <person name="Antonio M."/>
            <person name="Oren A."/>
            <person name="Chaudhuri R.R."/>
            <person name="La Ragione R."/>
            <person name="Hildebrand F."/>
            <person name="Pallen M.J."/>
        </authorList>
    </citation>
    <scope>NUCLEOTIDE SEQUENCE</scope>
    <source>
        <strain evidence="2">ChiGjej1B1-2707</strain>
    </source>
</reference>
<gene>
    <name evidence="2" type="ORF">IAA69_05600</name>
</gene>
<comment type="caution">
    <text evidence="2">The sequence shown here is derived from an EMBL/GenBank/DDBJ whole genome shotgun (WGS) entry which is preliminary data.</text>
</comment>
<sequence length="516" mass="57631">MARKINAKLVLELLGKGMSAREIRRTRHIAPQSVAKVRAAAEAAGVGWEDVATMDEGDVHRLLFPESAKAEEAFIEPDYDYVHTELQRTGVTMQLLHEELRDRAAEEGLLCKSYTTFCRGYADHVAARRVTNHLEHKPGQVMEVDWSGAAMRLADPFTGEVSKAHLFVACLPYSQMTYVEATADMRQNTWLSCHVNAWDFFGGVAVRTVCDNLKTGVVSHPREGEIVLNEAYEALGRHYMTAIMPTQVRKPKQKASVEGAVGKIATAVVARLRDREFSTLAELNGAVREQLDAYNARPFQKREGSRKEVFEEVESAFLSPLPEVPFEVSEWFYGRCVNLNFHVSFKKNSYSVPYALVGKKVDVKATDSTVEIYHAGSRVATHPRFPSFVSYRYATDPSHMPPEFVKPEWDAERIMRWAASIGPSARDVVARIFDDVQVKEQAYNPALAVLNLSRRYSEGELEKACAYALGRTARPRCRFIRSVLASKAASGPGEDEGSGGYIRGERYYNEGGEGSC</sequence>
<evidence type="ECO:0000313" key="3">
    <source>
        <dbReference type="Proteomes" id="UP000824261"/>
    </source>
</evidence>
<dbReference type="InterPro" id="IPR054353">
    <property type="entry name" value="IstA-like_C"/>
</dbReference>
<feature type="domain" description="Integrase catalytic" evidence="1">
    <location>
        <begin position="134"/>
        <end position="315"/>
    </location>
</feature>
<accession>A0A9D1A2K0</accession>
<dbReference type="EMBL" id="DVGB01000067">
    <property type="protein sequence ID" value="HIR01721.1"/>
    <property type="molecule type" value="Genomic_DNA"/>
</dbReference>
<proteinExistence type="predicted"/>
<dbReference type="GO" id="GO:0015074">
    <property type="term" value="P:DNA integration"/>
    <property type="evidence" value="ECO:0007669"/>
    <property type="project" value="InterPro"/>
</dbReference>
<dbReference type="NCBIfam" id="NF033546">
    <property type="entry name" value="transpos_IS21"/>
    <property type="match status" value="1"/>
</dbReference>
<dbReference type="PROSITE" id="PS50994">
    <property type="entry name" value="INTEGRASE"/>
    <property type="match status" value="1"/>
</dbReference>
<dbReference type="Proteomes" id="UP000824261">
    <property type="component" value="Unassembled WGS sequence"/>
</dbReference>
<dbReference type="InterPro" id="IPR001584">
    <property type="entry name" value="Integrase_cat-core"/>
</dbReference>
<dbReference type="PANTHER" id="PTHR35004:SF8">
    <property type="entry name" value="TRANSPOSASE RV3428C-RELATED"/>
    <property type="match status" value="1"/>
</dbReference>